<reference evidence="2" key="1">
    <citation type="submission" date="2013-09" db="EMBL/GenBank/DDBJ databases">
        <title>Corchorus olitorius genome sequencing.</title>
        <authorList>
            <person name="Alam M."/>
            <person name="Haque M.S."/>
            <person name="Islam M.S."/>
            <person name="Emdad E.M."/>
            <person name="Islam M.M."/>
            <person name="Ahmed B."/>
            <person name="Halim A."/>
            <person name="Hossen Q.M.M."/>
            <person name="Hossain M.Z."/>
            <person name="Ahmed R."/>
            <person name="Khan M.M."/>
            <person name="Islam R."/>
            <person name="Rashid M.M."/>
            <person name="Khan S.A."/>
            <person name="Rahman M.S."/>
            <person name="Alam M."/>
            <person name="Yahiya A.S."/>
            <person name="Khan M.S."/>
            <person name="Azam M.S."/>
            <person name="Haque T."/>
            <person name="Lashkar M.Z.H."/>
            <person name="Akhand A.I."/>
            <person name="Morshed G."/>
            <person name="Roy S."/>
            <person name="Uddin K.S."/>
            <person name="Rabeya T."/>
            <person name="Hossain A.S."/>
            <person name="Chowdhury A."/>
            <person name="Snigdha A.R."/>
            <person name="Mortoza M.S."/>
            <person name="Matin S.A."/>
            <person name="Hoque S.M.E."/>
            <person name="Islam M.K."/>
            <person name="Roy D.K."/>
            <person name="Haider R."/>
            <person name="Moosa M.M."/>
            <person name="Elias S.M."/>
            <person name="Hasan A.M."/>
            <person name="Jahan S."/>
            <person name="Shafiuddin M."/>
            <person name="Mahmood N."/>
            <person name="Shommy N.S."/>
        </authorList>
    </citation>
    <scope>NUCLEOTIDE SEQUENCE [LARGE SCALE GENOMIC DNA]</scope>
    <source>
        <strain evidence="2">cv. O-4</strain>
    </source>
</reference>
<accession>A0A1R3JQN1</accession>
<proteinExistence type="predicted"/>
<sequence>MAASNSKVSLKLLIDSKNNKVLFAESGKDFVDFLFNLLALPVATVIRLLTKNNIVGSLGNIYDSIENLDETYIEPNQNKDTLLKPSAPNSAFQLPLLLAADNDSMTTKVFTCPGQNCIHVTDEPSQVCPSCHQKMSIEVPFVAPTAADQWGPTDEGGFVKGVVTYMVMDNLAVKPMSAISSISLLNKFNVEEVGVLQEKGLKLLKSSLESKSVLTDVFLGNMKA</sequence>
<evidence type="ECO:0008006" key="3">
    <source>
        <dbReference type="Google" id="ProtNLM"/>
    </source>
</evidence>
<evidence type="ECO:0000313" key="2">
    <source>
        <dbReference type="Proteomes" id="UP000187203"/>
    </source>
</evidence>
<gene>
    <name evidence="1" type="ORF">COLO4_14888</name>
</gene>
<dbReference type="Proteomes" id="UP000187203">
    <property type="component" value="Unassembled WGS sequence"/>
</dbReference>
<name>A0A1R3JQN1_9ROSI</name>
<dbReference type="OrthoDB" id="2014278at2759"/>
<dbReference type="AlphaFoldDB" id="A0A1R3JQN1"/>
<dbReference type="PANTHER" id="PTHR33103">
    <property type="entry name" value="OS01G0153900 PROTEIN"/>
    <property type="match status" value="1"/>
</dbReference>
<dbReference type="STRING" id="93759.A0A1R3JQN1"/>
<dbReference type="EMBL" id="AWUE01015476">
    <property type="protein sequence ID" value="OMO97104.1"/>
    <property type="molecule type" value="Genomic_DNA"/>
</dbReference>
<comment type="caution">
    <text evidence="1">The sequence shown here is derived from an EMBL/GenBank/DDBJ whole genome shotgun (WGS) entry which is preliminary data.</text>
</comment>
<organism evidence="1 2">
    <name type="scientific">Corchorus olitorius</name>
    <dbReference type="NCBI Taxonomy" id="93759"/>
    <lineage>
        <taxon>Eukaryota</taxon>
        <taxon>Viridiplantae</taxon>
        <taxon>Streptophyta</taxon>
        <taxon>Embryophyta</taxon>
        <taxon>Tracheophyta</taxon>
        <taxon>Spermatophyta</taxon>
        <taxon>Magnoliopsida</taxon>
        <taxon>eudicotyledons</taxon>
        <taxon>Gunneridae</taxon>
        <taxon>Pentapetalae</taxon>
        <taxon>rosids</taxon>
        <taxon>malvids</taxon>
        <taxon>Malvales</taxon>
        <taxon>Malvaceae</taxon>
        <taxon>Grewioideae</taxon>
        <taxon>Apeibeae</taxon>
        <taxon>Corchorus</taxon>
    </lineage>
</organism>
<dbReference type="PANTHER" id="PTHR33103:SF19">
    <property type="entry name" value="OS09G0544700 PROTEIN"/>
    <property type="match status" value="1"/>
</dbReference>
<dbReference type="Pfam" id="PF05056">
    <property type="entry name" value="DUF674"/>
    <property type="match status" value="1"/>
</dbReference>
<dbReference type="InterPro" id="IPR007750">
    <property type="entry name" value="DUF674"/>
</dbReference>
<protein>
    <recommendedName>
        <fullName evidence="3">DUF674 domain-containing protein</fullName>
    </recommendedName>
</protein>
<keyword evidence="2" id="KW-1185">Reference proteome</keyword>
<evidence type="ECO:0000313" key="1">
    <source>
        <dbReference type="EMBL" id="OMO97104.1"/>
    </source>
</evidence>